<keyword evidence="3 6" id="KW-0812">Transmembrane</keyword>
<feature type="transmembrane region" description="Helical" evidence="6">
    <location>
        <begin position="161"/>
        <end position="179"/>
    </location>
</feature>
<protein>
    <submittedName>
        <fullName evidence="7">Uncharacterized protein</fullName>
    </submittedName>
</protein>
<feature type="transmembrane region" description="Helical" evidence="6">
    <location>
        <begin position="315"/>
        <end position="338"/>
    </location>
</feature>
<evidence type="ECO:0000256" key="3">
    <source>
        <dbReference type="ARBA" id="ARBA00022692"/>
    </source>
</evidence>
<dbReference type="NCBIfam" id="TIGR00765">
    <property type="entry name" value="yihY_not_rbn"/>
    <property type="match status" value="1"/>
</dbReference>
<dbReference type="Proteomes" id="UP000234530">
    <property type="component" value="Chromosome"/>
</dbReference>
<evidence type="ECO:0000313" key="7">
    <source>
        <dbReference type="EMBL" id="AUH64331.1"/>
    </source>
</evidence>
<evidence type="ECO:0000256" key="6">
    <source>
        <dbReference type="SAM" id="Phobius"/>
    </source>
</evidence>
<evidence type="ECO:0000256" key="2">
    <source>
        <dbReference type="ARBA" id="ARBA00022475"/>
    </source>
</evidence>
<evidence type="ECO:0000256" key="5">
    <source>
        <dbReference type="ARBA" id="ARBA00023136"/>
    </source>
</evidence>
<feature type="transmembrane region" description="Helical" evidence="6">
    <location>
        <begin position="280"/>
        <end position="303"/>
    </location>
</feature>
<dbReference type="PANTHER" id="PTHR30213:SF0">
    <property type="entry name" value="UPF0761 MEMBRANE PROTEIN YIHY"/>
    <property type="match status" value="1"/>
</dbReference>
<feature type="transmembrane region" description="Helical" evidence="6">
    <location>
        <begin position="206"/>
        <end position="236"/>
    </location>
</feature>
<dbReference type="GO" id="GO:0005886">
    <property type="term" value="C:plasma membrane"/>
    <property type="evidence" value="ECO:0007669"/>
    <property type="project" value="UniProtKB-SubCell"/>
</dbReference>
<comment type="subcellular location">
    <subcellularLocation>
        <location evidence="1">Cell membrane</location>
        <topology evidence="1">Multi-pass membrane protein</topology>
    </subcellularLocation>
</comment>
<gene>
    <name evidence="7" type="ORF">CX676_09320</name>
</gene>
<dbReference type="PANTHER" id="PTHR30213">
    <property type="entry name" value="INNER MEMBRANE PROTEIN YHJD"/>
    <property type="match status" value="1"/>
</dbReference>
<feature type="transmembrane region" description="Helical" evidence="6">
    <location>
        <begin position="248"/>
        <end position="268"/>
    </location>
</feature>
<evidence type="ECO:0000256" key="4">
    <source>
        <dbReference type="ARBA" id="ARBA00022989"/>
    </source>
</evidence>
<dbReference type="InterPro" id="IPR017039">
    <property type="entry name" value="Virul_fac_BrkB"/>
</dbReference>
<reference evidence="7 8" key="1">
    <citation type="journal article" date="2013" name="Antonie Van Leeuwenhoek">
        <title>Paracoccus zhejiangensis sp. nov., isolated from activated sludge in wastewater-treatment system.</title>
        <authorList>
            <person name="Wu Z.G."/>
            <person name="Zhang D.F."/>
            <person name="Liu Y.L."/>
            <person name="Wang F."/>
            <person name="Jiang X."/>
            <person name="Li C."/>
            <person name="Li S.P."/>
            <person name="Hong Q."/>
            <person name="Li W.J."/>
        </authorList>
    </citation>
    <scope>NUCLEOTIDE SEQUENCE [LARGE SCALE GENOMIC DNA]</scope>
    <source>
        <strain evidence="7 8">J6</strain>
    </source>
</reference>
<keyword evidence="5 6" id="KW-0472">Membrane</keyword>
<sequence length="369" mass="40523">MPMTNPPPRKASVLDALFDDLDDSTRARFGIRQAEAEAGRDWQARRRKLDFDKVLPPPERVGPPGSAKTPLQLRRQDWVAIAKRVLTQVNEDRVPEVAGGVTFFALLALFPALTAFVSIYGLFADPQKIIDNFEMLNRFIPESALTILLDQTEAITSAPQAALSLATVMGLLIAFYSANGGTKAMISAMNVAWFQKERRGFLQLNLLAMGFTVGAALLVVTMFSAIAVLPAVFGFLPVDRYTESLVNWLRWPIIFVAMLLALAVFYRFGPSRRSARWHWISPGALFAALGLAVASLLFSWYAANFANFNQTYGSLGAAIGLMMWLWIASMVVIVGAEINSEVERQIKIENEIPVPGDPEADEAGTTPVA</sequence>
<proteinExistence type="predicted"/>
<name>A0A2H5EYF3_9RHOB</name>
<evidence type="ECO:0000313" key="8">
    <source>
        <dbReference type="Proteomes" id="UP000234530"/>
    </source>
</evidence>
<dbReference type="Pfam" id="PF03631">
    <property type="entry name" value="Virul_fac_BrkB"/>
    <property type="match status" value="1"/>
</dbReference>
<keyword evidence="4 6" id="KW-1133">Transmembrane helix</keyword>
<dbReference type="EMBL" id="CP025430">
    <property type="protein sequence ID" value="AUH64331.1"/>
    <property type="molecule type" value="Genomic_DNA"/>
</dbReference>
<organism evidence="7 8">
    <name type="scientific">Paracoccus zhejiangensis</name>
    <dbReference type="NCBI Taxonomy" id="1077935"/>
    <lineage>
        <taxon>Bacteria</taxon>
        <taxon>Pseudomonadati</taxon>
        <taxon>Pseudomonadota</taxon>
        <taxon>Alphaproteobacteria</taxon>
        <taxon>Rhodobacterales</taxon>
        <taxon>Paracoccaceae</taxon>
        <taxon>Paracoccus</taxon>
    </lineage>
</organism>
<evidence type="ECO:0000256" key="1">
    <source>
        <dbReference type="ARBA" id="ARBA00004651"/>
    </source>
</evidence>
<keyword evidence="2" id="KW-1003">Cell membrane</keyword>
<keyword evidence="8" id="KW-1185">Reference proteome</keyword>
<dbReference type="KEGG" id="pzh:CX676_09320"/>
<dbReference type="AlphaFoldDB" id="A0A2H5EYF3"/>
<feature type="transmembrane region" description="Helical" evidence="6">
    <location>
        <begin position="103"/>
        <end position="123"/>
    </location>
</feature>
<accession>A0A2H5EYF3</accession>